<dbReference type="PANTHER" id="PTHR48011:SF4">
    <property type="entry name" value="MITOGEN-ACTIVATED PROTEIN KINASE KINASE KINASE 19"/>
    <property type="match status" value="1"/>
</dbReference>
<dbReference type="InterPro" id="IPR011009">
    <property type="entry name" value="Kinase-like_dom_sf"/>
</dbReference>
<evidence type="ECO:0000256" key="4">
    <source>
        <dbReference type="SAM" id="MobiDB-lite"/>
    </source>
</evidence>
<dbReference type="PROSITE" id="PS00107">
    <property type="entry name" value="PROTEIN_KINASE_ATP"/>
    <property type="match status" value="1"/>
</dbReference>
<dbReference type="SMART" id="SM00220">
    <property type="entry name" value="S_TKc"/>
    <property type="match status" value="1"/>
</dbReference>
<gene>
    <name evidence="6" type="ORF">SLS55_000313</name>
</gene>
<evidence type="ECO:0000256" key="1">
    <source>
        <dbReference type="ARBA" id="ARBA00022741"/>
    </source>
</evidence>
<feature type="compositionally biased region" description="Acidic residues" evidence="4">
    <location>
        <begin position="623"/>
        <end position="634"/>
    </location>
</feature>
<dbReference type="SUPFAM" id="SSF56112">
    <property type="entry name" value="Protein kinase-like (PK-like)"/>
    <property type="match status" value="1"/>
</dbReference>
<organism evidence="6 7">
    <name type="scientific">Diplodia seriata</name>
    <dbReference type="NCBI Taxonomy" id="420778"/>
    <lineage>
        <taxon>Eukaryota</taxon>
        <taxon>Fungi</taxon>
        <taxon>Dikarya</taxon>
        <taxon>Ascomycota</taxon>
        <taxon>Pezizomycotina</taxon>
        <taxon>Dothideomycetes</taxon>
        <taxon>Dothideomycetes incertae sedis</taxon>
        <taxon>Botryosphaeriales</taxon>
        <taxon>Botryosphaeriaceae</taxon>
        <taxon>Diplodia</taxon>
    </lineage>
</organism>
<feature type="compositionally biased region" description="Pro residues" evidence="4">
    <location>
        <begin position="526"/>
        <end position="536"/>
    </location>
</feature>
<feature type="region of interest" description="Disordered" evidence="4">
    <location>
        <begin position="754"/>
        <end position="782"/>
    </location>
</feature>
<feature type="binding site" evidence="3">
    <location>
        <position position="292"/>
    </location>
    <ligand>
        <name>ATP</name>
        <dbReference type="ChEBI" id="CHEBI:30616"/>
    </ligand>
</feature>
<evidence type="ECO:0000256" key="2">
    <source>
        <dbReference type="ARBA" id="ARBA00022840"/>
    </source>
</evidence>
<keyword evidence="2 3" id="KW-0067">ATP-binding</keyword>
<evidence type="ECO:0000313" key="6">
    <source>
        <dbReference type="EMBL" id="KAL0264365.1"/>
    </source>
</evidence>
<sequence>MASSYQPPELQPAFPVRSGPLPQGSPVGGRELYKQAVRDFFRREIRQHRGDRHRLARRSEAQWDRASDIKWKVLPSIIRRRWEAESRRLWPRRGDDPTVRTDPMDVFCNADEIYYARGRKRPGRIGQKLDWSEEYIRERYQPVYDALQPLPTPIGGGQVHGGVPQNAPINPNNNPANPGNNPQLPLLAFGKAGFQDEAQKIDHARGWDPPANSWLADLRTYHRARDNGLRSVEPNVLDEFNDKLNLHEAIGNRRSKGQWQWHKELGAGTYGKAMLYRWADGDGNTLARVVVKRDLGVSSFKERRILRNLRDAGAQSKYIVKYLGQNARGERLGRTYLEYAPYGDLSDLYGYYTASQIMIPEAFIWYLLFCLAEAAVTLERPVPPNKKAMFHYDIKPANVLLTYPDVSDTSRHWHQNYPVVQLADMGGVHEYPNPDQPETVHRGGGTLGWSPWVSTLDLFAAFNIPANRPKPFMHNISCPSQFREQTNVKERNKGLTHHQELNKEQDQRNCNAFRSWDGDKRRPASTPAPKPELPLNPPCRIHTSIYQIGLLAWYGMRLPISTNQLWLLPQFQRNLFSSDDDYWRMCARISRIDFPSRHQPRNRDEGTIPPRDIEAVIDHFFPEDDDDDDDDDDPPPPTTTRKRGRKAPARPKRKPKKKKPNPHADPLLDAAIQRAYNGRPHPSNPPSYYARNALAPHYSPRLVECVYRCLEPLAENRPSPQQLLAEARDACDADLARWWPGAGTVGGVVAGAGAGQASSRPVVPGPGPWIGAGRPPEEGRVGMERPRGVILREDKYPIGGQVLRNVYQ</sequence>
<evidence type="ECO:0000313" key="7">
    <source>
        <dbReference type="Proteomes" id="UP001430584"/>
    </source>
</evidence>
<proteinExistence type="predicted"/>
<accession>A0ABR3CUW8</accession>
<dbReference type="PROSITE" id="PS00108">
    <property type="entry name" value="PROTEIN_KINASE_ST"/>
    <property type="match status" value="1"/>
</dbReference>
<name>A0ABR3CUW8_9PEZI</name>
<feature type="compositionally biased region" description="Basic residues" evidence="4">
    <location>
        <begin position="640"/>
        <end position="661"/>
    </location>
</feature>
<dbReference type="Gene3D" id="1.10.510.10">
    <property type="entry name" value="Transferase(Phosphotransferase) domain 1"/>
    <property type="match status" value="1"/>
</dbReference>
<evidence type="ECO:0000259" key="5">
    <source>
        <dbReference type="PROSITE" id="PS50011"/>
    </source>
</evidence>
<keyword evidence="7" id="KW-1185">Reference proteome</keyword>
<dbReference type="PROSITE" id="PS50011">
    <property type="entry name" value="PROTEIN_KINASE_DOM"/>
    <property type="match status" value="1"/>
</dbReference>
<feature type="domain" description="Protein kinase" evidence="5">
    <location>
        <begin position="259"/>
        <end position="735"/>
    </location>
</feature>
<dbReference type="InterPro" id="IPR008271">
    <property type="entry name" value="Ser/Thr_kinase_AS"/>
</dbReference>
<dbReference type="InterPro" id="IPR017441">
    <property type="entry name" value="Protein_kinase_ATP_BS"/>
</dbReference>
<protein>
    <recommendedName>
        <fullName evidence="5">Protein kinase domain-containing protein</fullName>
    </recommendedName>
</protein>
<keyword evidence="1 3" id="KW-0547">Nucleotide-binding</keyword>
<reference evidence="6 7" key="1">
    <citation type="submission" date="2024-02" db="EMBL/GenBank/DDBJ databases">
        <title>De novo assembly and annotation of 12 fungi associated with fruit tree decline syndrome in Ontario, Canada.</title>
        <authorList>
            <person name="Sulman M."/>
            <person name="Ellouze W."/>
            <person name="Ilyukhin E."/>
        </authorList>
    </citation>
    <scope>NUCLEOTIDE SEQUENCE [LARGE SCALE GENOMIC DNA]</scope>
    <source>
        <strain evidence="6 7">FDS-637</strain>
    </source>
</reference>
<dbReference type="GeneID" id="92004398"/>
<dbReference type="InterPro" id="IPR052751">
    <property type="entry name" value="Plant_MAPKKK"/>
</dbReference>
<evidence type="ECO:0000256" key="3">
    <source>
        <dbReference type="PROSITE-ProRule" id="PRU10141"/>
    </source>
</evidence>
<feature type="region of interest" description="Disordered" evidence="4">
    <location>
        <begin position="1"/>
        <end position="29"/>
    </location>
</feature>
<comment type="caution">
    <text evidence="6">The sequence shown here is derived from an EMBL/GenBank/DDBJ whole genome shotgun (WGS) entry which is preliminary data.</text>
</comment>
<dbReference type="RefSeq" id="XP_066637105.1">
    <property type="nucleotide sequence ID" value="XM_066771826.1"/>
</dbReference>
<dbReference type="InterPro" id="IPR000719">
    <property type="entry name" value="Prot_kinase_dom"/>
</dbReference>
<dbReference type="PANTHER" id="PTHR48011">
    <property type="entry name" value="CCR4-NOT TRANSCRIPTIONAL COMPLEX SUBUNIT CAF120-RELATED"/>
    <property type="match status" value="1"/>
</dbReference>
<dbReference type="EMBL" id="JAJVCZ030000001">
    <property type="protein sequence ID" value="KAL0264365.1"/>
    <property type="molecule type" value="Genomic_DNA"/>
</dbReference>
<feature type="region of interest" description="Disordered" evidence="4">
    <location>
        <begin position="513"/>
        <end position="536"/>
    </location>
</feature>
<dbReference type="Proteomes" id="UP001430584">
    <property type="component" value="Unassembled WGS sequence"/>
</dbReference>
<feature type="region of interest" description="Disordered" evidence="4">
    <location>
        <begin position="621"/>
        <end position="666"/>
    </location>
</feature>